<dbReference type="STRING" id="1328759.A0A5C2RYP3"/>
<dbReference type="Pfam" id="PF12937">
    <property type="entry name" value="F-box-like"/>
    <property type="match status" value="1"/>
</dbReference>
<evidence type="ECO:0000313" key="2">
    <source>
        <dbReference type="EMBL" id="RPD56195.1"/>
    </source>
</evidence>
<organism evidence="2 3">
    <name type="scientific">Lentinus tigrinus ALCF2SS1-6</name>
    <dbReference type="NCBI Taxonomy" id="1328759"/>
    <lineage>
        <taxon>Eukaryota</taxon>
        <taxon>Fungi</taxon>
        <taxon>Dikarya</taxon>
        <taxon>Basidiomycota</taxon>
        <taxon>Agaricomycotina</taxon>
        <taxon>Agaricomycetes</taxon>
        <taxon>Polyporales</taxon>
        <taxon>Polyporaceae</taxon>
        <taxon>Lentinus</taxon>
    </lineage>
</organism>
<evidence type="ECO:0000259" key="1">
    <source>
        <dbReference type="Pfam" id="PF12937"/>
    </source>
</evidence>
<dbReference type="Proteomes" id="UP000313359">
    <property type="component" value="Unassembled WGS sequence"/>
</dbReference>
<keyword evidence="3" id="KW-1185">Reference proteome</keyword>
<dbReference type="InterPro" id="IPR001810">
    <property type="entry name" value="F-box_dom"/>
</dbReference>
<evidence type="ECO:0000313" key="3">
    <source>
        <dbReference type="Proteomes" id="UP000313359"/>
    </source>
</evidence>
<reference evidence="2" key="1">
    <citation type="journal article" date="2018" name="Genome Biol. Evol.">
        <title>Genomics and development of Lentinus tigrinus, a white-rot wood-decaying mushroom with dimorphic fruiting bodies.</title>
        <authorList>
            <person name="Wu B."/>
            <person name="Xu Z."/>
            <person name="Knudson A."/>
            <person name="Carlson A."/>
            <person name="Chen N."/>
            <person name="Kovaka S."/>
            <person name="LaButti K."/>
            <person name="Lipzen A."/>
            <person name="Pennachio C."/>
            <person name="Riley R."/>
            <person name="Schakwitz W."/>
            <person name="Umezawa K."/>
            <person name="Ohm R.A."/>
            <person name="Grigoriev I.V."/>
            <person name="Nagy L.G."/>
            <person name="Gibbons J."/>
            <person name="Hibbett D."/>
        </authorList>
    </citation>
    <scope>NUCLEOTIDE SEQUENCE [LARGE SCALE GENOMIC DNA]</scope>
    <source>
        <strain evidence="2">ALCF2SS1-6</strain>
    </source>
</reference>
<feature type="domain" description="F-box" evidence="1">
    <location>
        <begin position="47"/>
        <end position="109"/>
    </location>
</feature>
<dbReference type="OrthoDB" id="3193283at2759"/>
<protein>
    <recommendedName>
        <fullName evidence="1">F-box domain-containing protein</fullName>
    </recommendedName>
</protein>
<proteinExistence type="predicted"/>
<dbReference type="EMBL" id="ML122290">
    <property type="protein sequence ID" value="RPD56195.1"/>
    <property type="molecule type" value="Genomic_DNA"/>
</dbReference>
<gene>
    <name evidence="2" type="ORF">L227DRAFT_614809</name>
</gene>
<accession>A0A5C2RYP3</accession>
<dbReference type="Gene3D" id="1.20.1280.50">
    <property type="match status" value="1"/>
</dbReference>
<name>A0A5C2RYP3_9APHY</name>
<dbReference type="AlphaFoldDB" id="A0A5C2RYP3"/>
<sequence>MATVPGFLDDVFDIQWRRKLPYGDADTDPAHHAVSLVQETMNARCPINKLPPELLALVFSMVPSSLSLPGYVGPPSTKQTNELLPVTHVCRSWRVLALDMPSLWSTISQTSSVFRTRA</sequence>